<dbReference type="PaxDb" id="2903-EOD30633"/>
<name>A0A0D3K4E8_EMIH1</name>
<dbReference type="RefSeq" id="XP_005783062.1">
    <property type="nucleotide sequence ID" value="XM_005783005.1"/>
</dbReference>
<reference evidence="3" key="1">
    <citation type="journal article" date="2013" name="Nature">
        <title>Pan genome of the phytoplankton Emiliania underpins its global distribution.</title>
        <authorList>
            <person name="Read B.A."/>
            <person name="Kegel J."/>
            <person name="Klute M.J."/>
            <person name="Kuo A."/>
            <person name="Lefebvre S.C."/>
            <person name="Maumus F."/>
            <person name="Mayer C."/>
            <person name="Miller J."/>
            <person name="Monier A."/>
            <person name="Salamov A."/>
            <person name="Young J."/>
            <person name="Aguilar M."/>
            <person name="Claverie J.M."/>
            <person name="Frickenhaus S."/>
            <person name="Gonzalez K."/>
            <person name="Herman E.K."/>
            <person name="Lin Y.C."/>
            <person name="Napier J."/>
            <person name="Ogata H."/>
            <person name="Sarno A.F."/>
            <person name="Shmutz J."/>
            <person name="Schroeder D."/>
            <person name="de Vargas C."/>
            <person name="Verret F."/>
            <person name="von Dassow P."/>
            <person name="Valentin K."/>
            <person name="Van de Peer Y."/>
            <person name="Wheeler G."/>
            <person name="Dacks J.B."/>
            <person name="Delwiche C.F."/>
            <person name="Dyhrman S.T."/>
            <person name="Glockner G."/>
            <person name="John U."/>
            <person name="Richards T."/>
            <person name="Worden A.Z."/>
            <person name="Zhang X."/>
            <person name="Grigoriev I.V."/>
            <person name="Allen A.E."/>
            <person name="Bidle K."/>
            <person name="Borodovsky M."/>
            <person name="Bowler C."/>
            <person name="Brownlee C."/>
            <person name="Cock J.M."/>
            <person name="Elias M."/>
            <person name="Gladyshev V.N."/>
            <person name="Groth M."/>
            <person name="Guda C."/>
            <person name="Hadaegh A."/>
            <person name="Iglesias-Rodriguez M.D."/>
            <person name="Jenkins J."/>
            <person name="Jones B.M."/>
            <person name="Lawson T."/>
            <person name="Leese F."/>
            <person name="Lindquist E."/>
            <person name="Lobanov A."/>
            <person name="Lomsadze A."/>
            <person name="Malik S.B."/>
            <person name="Marsh M.E."/>
            <person name="Mackinder L."/>
            <person name="Mock T."/>
            <person name="Mueller-Roeber B."/>
            <person name="Pagarete A."/>
            <person name="Parker M."/>
            <person name="Probert I."/>
            <person name="Quesneville H."/>
            <person name="Raines C."/>
            <person name="Rensing S.A."/>
            <person name="Riano-Pachon D.M."/>
            <person name="Richier S."/>
            <person name="Rokitta S."/>
            <person name="Shiraiwa Y."/>
            <person name="Soanes D.M."/>
            <person name="van der Giezen M."/>
            <person name="Wahlund T.M."/>
            <person name="Williams B."/>
            <person name="Wilson W."/>
            <person name="Wolfe G."/>
            <person name="Wurch L.L."/>
        </authorList>
    </citation>
    <scope>NUCLEOTIDE SEQUENCE</scope>
</reference>
<keyword evidence="3" id="KW-1185">Reference proteome</keyword>
<proteinExistence type="predicted"/>
<feature type="chain" id="PRO_5044254616" description="SnoaL-like domain-containing protein" evidence="1">
    <location>
        <begin position="18"/>
        <end position="166"/>
    </location>
</feature>
<dbReference type="GeneID" id="17275906"/>
<evidence type="ECO:0000313" key="3">
    <source>
        <dbReference type="Proteomes" id="UP000013827"/>
    </source>
</evidence>
<evidence type="ECO:0000256" key="1">
    <source>
        <dbReference type="SAM" id="SignalP"/>
    </source>
</evidence>
<dbReference type="eggNOG" id="ENOG502SEDA">
    <property type="taxonomic scope" value="Eukaryota"/>
</dbReference>
<dbReference type="EnsemblProtists" id="EOD30633">
    <property type="protein sequence ID" value="EOD30633"/>
    <property type="gene ID" value="EMIHUDRAFT_113167"/>
</dbReference>
<dbReference type="SUPFAM" id="SSF54427">
    <property type="entry name" value="NTF2-like"/>
    <property type="match status" value="1"/>
</dbReference>
<protein>
    <recommendedName>
        <fullName evidence="4">SnoaL-like domain-containing protein</fullName>
    </recommendedName>
</protein>
<dbReference type="InterPro" id="IPR032710">
    <property type="entry name" value="NTF2-like_dom_sf"/>
</dbReference>
<dbReference type="HOGENOM" id="CLU_129587_0_0_1"/>
<evidence type="ECO:0000313" key="2">
    <source>
        <dbReference type="EnsemblProtists" id="EOD30633"/>
    </source>
</evidence>
<feature type="signal peptide" evidence="1">
    <location>
        <begin position="1"/>
        <end position="17"/>
    </location>
</feature>
<dbReference type="OMA" id="CETGGGW"/>
<keyword evidence="1" id="KW-0732">Signal</keyword>
<dbReference type="KEGG" id="ehx:EMIHUDRAFT_113167"/>
<accession>A0A0D3K4E8</accession>
<reference evidence="2" key="2">
    <citation type="submission" date="2024-10" db="UniProtKB">
        <authorList>
            <consortium name="EnsemblProtists"/>
        </authorList>
    </citation>
    <scope>IDENTIFICATION</scope>
</reference>
<dbReference type="Proteomes" id="UP000013827">
    <property type="component" value="Unassembled WGS sequence"/>
</dbReference>
<organism evidence="2 3">
    <name type="scientific">Emiliania huxleyi (strain CCMP1516)</name>
    <dbReference type="NCBI Taxonomy" id="280463"/>
    <lineage>
        <taxon>Eukaryota</taxon>
        <taxon>Haptista</taxon>
        <taxon>Haptophyta</taxon>
        <taxon>Prymnesiophyceae</taxon>
        <taxon>Isochrysidales</taxon>
        <taxon>Noelaerhabdaceae</taxon>
        <taxon>Emiliania</taxon>
    </lineage>
</organism>
<evidence type="ECO:0008006" key="4">
    <source>
        <dbReference type="Google" id="ProtNLM"/>
    </source>
</evidence>
<sequence length="166" mass="17837">MMMTSLALAGLLTGASAFSSLTGCTGADLANTAEEFLLAVDWGNGWGSVKHIVTDSAPFFGQANSFLPYNTVEDYATWVEELVAVMPGAKDTDWTIAVNEAKSEVLIYATWEGCHTAALEGYPDPPTGKCTSTNFVYKIHFNGACMIDGLHKVWNDGWSLAELGWA</sequence>
<dbReference type="AlphaFoldDB" id="A0A0D3K4E8"/>